<dbReference type="Pfam" id="PF08780">
    <property type="entry name" value="NTase_sub_bind"/>
    <property type="match status" value="1"/>
</dbReference>
<gene>
    <name evidence="1" type="ORF">NCTC4191_00270</name>
</gene>
<keyword evidence="1" id="KW-0808">Transferase</keyword>
<dbReference type="Proteomes" id="UP000254253">
    <property type="component" value="Unassembled WGS sequence"/>
</dbReference>
<evidence type="ECO:0000313" key="1">
    <source>
        <dbReference type="EMBL" id="SUT90365.1"/>
    </source>
</evidence>
<organism evidence="1 2">
    <name type="scientific">Actinobacillus lignieresii</name>
    <dbReference type="NCBI Taxonomy" id="720"/>
    <lineage>
        <taxon>Bacteria</taxon>
        <taxon>Pseudomonadati</taxon>
        <taxon>Pseudomonadota</taxon>
        <taxon>Gammaproteobacteria</taxon>
        <taxon>Pasteurellales</taxon>
        <taxon>Pasteurellaceae</taxon>
        <taxon>Actinobacillus</taxon>
    </lineage>
</organism>
<dbReference type="EMBL" id="UFRN01000002">
    <property type="protein sequence ID" value="SUT90365.1"/>
    <property type="molecule type" value="Genomic_DNA"/>
</dbReference>
<dbReference type="InterPro" id="IPR010235">
    <property type="entry name" value="HepT"/>
</dbReference>
<reference evidence="1 2" key="1">
    <citation type="submission" date="2018-06" db="EMBL/GenBank/DDBJ databases">
        <authorList>
            <consortium name="Pathogen Informatics"/>
            <person name="Doyle S."/>
        </authorList>
    </citation>
    <scope>NUCLEOTIDE SEQUENCE [LARGE SCALE GENOMIC DNA]</scope>
    <source>
        <strain evidence="1 2">NCTC4191</strain>
    </source>
</reference>
<protein>
    <submittedName>
        <fullName evidence="1">Nucleotidyltransferase substrate binding protein</fullName>
    </submittedName>
</protein>
<dbReference type="Gene3D" id="1.20.120.330">
    <property type="entry name" value="Nucleotidyltransferases domain 2"/>
    <property type="match status" value="1"/>
</dbReference>
<dbReference type="SUPFAM" id="SSF81593">
    <property type="entry name" value="Nucleotidyltransferase substrate binding subunit/domain"/>
    <property type="match status" value="1"/>
</dbReference>
<evidence type="ECO:0000313" key="2">
    <source>
        <dbReference type="Proteomes" id="UP000254253"/>
    </source>
</evidence>
<proteinExistence type="predicted"/>
<dbReference type="AlphaFoldDB" id="A0A380TQQ0"/>
<dbReference type="GO" id="GO:0016740">
    <property type="term" value="F:transferase activity"/>
    <property type="evidence" value="ECO:0007669"/>
    <property type="project" value="UniProtKB-KW"/>
</dbReference>
<keyword evidence="2" id="KW-1185">Reference proteome</keyword>
<accession>A0A380TQQ0</accession>
<name>A0A380TQQ0_ACTLI</name>
<sequence>MHNITSHTYEQQKADAVYSRISDFFEQSRFLVEQLRRRNQDDK</sequence>